<feature type="region of interest" description="Disordered" evidence="1">
    <location>
        <begin position="158"/>
        <end position="204"/>
    </location>
</feature>
<gene>
    <name evidence="2" type="ORF">BJY01DRAFT_242023</name>
</gene>
<evidence type="ECO:0000256" key="1">
    <source>
        <dbReference type="SAM" id="MobiDB-lite"/>
    </source>
</evidence>
<accession>A0ABR4L095</accession>
<feature type="compositionally biased region" description="Polar residues" evidence="1">
    <location>
        <begin position="158"/>
        <end position="186"/>
    </location>
</feature>
<reference evidence="2 3" key="1">
    <citation type="submission" date="2024-07" db="EMBL/GenBank/DDBJ databases">
        <title>Section-level genome sequencing and comparative genomics of Aspergillus sections Usti and Cavernicolus.</title>
        <authorList>
            <consortium name="Lawrence Berkeley National Laboratory"/>
            <person name="Nybo J.L."/>
            <person name="Vesth T.C."/>
            <person name="Theobald S."/>
            <person name="Frisvad J.C."/>
            <person name="Larsen T.O."/>
            <person name="Kjaerboelling I."/>
            <person name="Rothschild-Mancinelli K."/>
            <person name="Lyhne E.K."/>
            <person name="Kogle M.E."/>
            <person name="Barry K."/>
            <person name="Clum A."/>
            <person name="Na H."/>
            <person name="Ledsgaard L."/>
            <person name="Lin J."/>
            <person name="Lipzen A."/>
            <person name="Kuo A."/>
            <person name="Riley R."/>
            <person name="Mondo S."/>
            <person name="Labutti K."/>
            <person name="Haridas S."/>
            <person name="Pangalinan J."/>
            <person name="Salamov A.A."/>
            <person name="Simmons B.A."/>
            <person name="Magnuson J.K."/>
            <person name="Chen J."/>
            <person name="Drula E."/>
            <person name="Henrissat B."/>
            <person name="Wiebenga A."/>
            <person name="Lubbers R.J."/>
            <person name="Gomes A.C."/>
            <person name="Makela M.R."/>
            <person name="Stajich J."/>
            <person name="Grigoriev I.V."/>
            <person name="Mortensen U.H."/>
            <person name="De Vries R.P."/>
            <person name="Baker S.E."/>
            <person name="Andersen M.R."/>
        </authorList>
    </citation>
    <scope>NUCLEOTIDE SEQUENCE [LARGE SCALE GENOMIC DNA]</scope>
    <source>
        <strain evidence="2 3">CBS 123904</strain>
    </source>
</reference>
<proteinExistence type="predicted"/>
<feature type="region of interest" description="Disordered" evidence="1">
    <location>
        <begin position="260"/>
        <end position="312"/>
    </location>
</feature>
<comment type="caution">
    <text evidence="2">The sequence shown here is derived from an EMBL/GenBank/DDBJ whole genome shotgun (WGS) entry which is preliminary data.</text>
</comment>
<dbReference type="EMBL" id="JBFXLU010000002">
    <property type="protein sequence ID" value="KAL2857948.1"/>
    <property type="molecule type" value="Genomic_DNA"/>
</dbReference>
<evidence type="ECO:0000313" key="3">
    <source>
        <dbReference type="Proteomes" id="UP001610446"/>
    </source>
</evidence>
<feature type="compositionally biased region" description="Low complexity" evidence="1">
    <location>
        <begin position="187"/>
        <end position="201"/>
    </location>
</feature>
<evidence type="ECO:0000313" key="2">
    <source>
        <dbReference type="EMBL" id="KAL2857948.1"/>
    </source>
</evidence>
<keyword evidence="3" id="KW-1185">Reference proteome</keyword>
<dbReference type="Pfam" id="PF03525">
    <property type="entry name" value="Meiotic_rec114"/>
    <property type="match status" value="1"/>
</dbReference>
<dbReference type="InterPro" id="IPR004354">
    <property type="entry name" value="Meiotic_Rec114"/>
</dbReference>
<name>A0ABR4L095_9EURO</name>
<sequence length="401" mass="43986">MSQGSTTLGRFQLAKFSYAINSKNSKGPFTWSHVYGNNELIGRFERYASPLSGKILFKIIRNDAILEEVNLTEIARALESQSQSNAAASTISLVVRRPCLAIKFPLSDDRSYRFQIMFSSDGDYCSVLAILNEINCQFTEMRTTSGHQSNRLGLSHLSTRNDLSSSSENFTPSVSMTRPYTSNPAISSISNRSLPSSSSSSVTLAGSNRTFSTYGNNAPLTAATTIPEVAMPPLNNWSKELPTRPFTAIVQRNDEDLDLPPIRHLPFSKPAQKRIRKESEPADATPSKIPRTEPGSTPRTTKSQVNRARPGITPSASAINYIEDHTNHATTTSVGTQTDFEPSSVSDTRSTVAGLTKSLSYTGKDELAKLEETICNLINDDEFMQLCIALQGTWRRVAVGK</sequence>
<protein>
    <submittedName>
        <fullName evidence="2">Uncharacterized protein</fullName>
    </submittedName>
</protein>
<feature type="compositionally biased region" description="Polar residues" evidence="1">
    <location>
        <begin position="294"/>
        <end position="306"/>
    </location>
</feature>
<organism evidence="2 3">
    <name type="scientific">Aspergillus pseudoustus</name>
    <dbReference type="NCBI Taxonomy" id="1810923"/>
    <lineage>
        <taxon>Eukaryota</taxon>
        <taxon>Fungi</taxon>
        <taxon>Dikarya</taxon>
        <taxon>Ascomycota</taxon>
        <taxon>Pezizomycotina</taxon>
        <taxon>Eurotiomycetes</taxon>
        <taxon>Eurotiomycetidae</taxon>
        <taxon>Eurotiales</taxon>
        <taxon>Aspergillaceae</taxon>
        <taxon>Aspergillus</taxon>
        <taxon>Aspergillus subgen. Nidulantes</taxon>
    </lineage>
</organism>
<dbReference type="Proteomes" id="UP001610446">
    <property type="component" value="Unassembled WGS sequence"/>
</dbReference>